<dbReference type="GO" id="GO:0016020">
    <property type="term" value="C:membrane"/>
    <property type="evidence" value="ECO:0007669"/>
    <property type="project" value="UniProtKB-SubCell"/>
</dbReference>
<dbReference type="InterPro" id="IPR036396">
    <property type="entry name" value="Cyt_P450_sf"/>
</dbReference>
<sequence>MELPLNLIAFLAFLLALLREWKRSKAAQKLPPSPWKLPFIGNLHHLLGSKLPHHTLRKLAQKHGPLMHLQLGEMSSIVVSSPCLAKDVMKTHDLAFANRATFQATKITMYNCTDIAFAPYGDYWRQMRKICTLELLSTKTVRSFQPIRQSEASHLISSIDQAVAAAAAGGKEEEAIINIAEKMHSYSSSMTCRAAFGNASRDDKDAFLKVINESITTSKGLDISDLFPSYKILHHFSVVKAKAVKIFHRRDEILNRILHQHVDNLTRTTLHTGESDHEDLIDVLLRVKESGDLSFQITNDNIKAIVLNVEVERPNSGHEACVCLIDGMEEIQSSPEAATISLETSFCRKLASLDG</sequence>
<keyword evidence="7" id="KW-0560">Oxidoreductase</keyword>
<evidence type="ECO:0008006" key="14">
    <source>
        <dbReference type="Google" id="ProtNLM"/>
    </source>
</evidence>
<evidence type="ECO:0000256" key="5">
    <source>
        <dbReference type="ARBA" id="ARBA00022723"/>
    </source>
</evidence>
<organism evidence="12 13">
    <name type="scientific">Cinchona calisaya</name>
    <dbReference type="NCBI Taxonomy" id="153742"/>
    <lineage>
        <taxon>Eukaryota</taxon>
        <taxon>Viridiplantae</taxon>
        <taxon>Streptophyta</taxon>
        <taxon>Embryophyta</taxon>
        <taxon>Tracheophyta</taxon>
        <taxon>Spermatophyta</taxon>
        <taxon>Magnoliopsida</taxon>
        <taxon>eudicotyledons</taxon>
        <taxon>Gunneridae</taxon>
        <taxon>Pentapetalae</taxon>
        <taxon>asterids</taxon>
        <taxon>lamiids</taxon>
        <taxon>Gentianales</taxon>
        <taxon>Rubiaceae</taxon>
        <taxon>Cinchonoideae</taxon>
        <taxon>Cinchoneae</taxon>
        <taxon>Cinchona</taxon>
    </lineage>
</organism>
<dbReference type="Proteomes" id="UP001630127">
    <property type="component" value="Unassembled WGS sequence"/>
</dbReference>
<evidence type="ECO:0000256" key="8">
    <source>
        <dbReference type="ARBA" id="ARBA00023004"/>
    </source>
</evidence>
<dbReference type="Pfam" id="PF00067">
    <property type="entry name" value="p450"/>
    <property type="match status" value="1"/>
</dbReference>
<keyword evidence="9" id="KW-0503">Monooxygenase</keyword>
<comment type="subcellular location">
    <subcellularLocation>
        <location evidence="1">Membrane</location>
    </subcellularLocation>
</comment>
<dbReference type="GO" id="GO:0046872">
    <property type="term" value="F:metal ion binding"/>
    <property type="evidence" value="ECO:0007669"/>
    <property type="project" value="UniProtKB-KW"/>
</dbReference>
<dbReference type="GO" id="GO:0004497">
    <property type="term" value="F:monooxygenase activity"/>
    <property type="evidence" value="ECO:0007669"/>
    <property type="project" value="UniProtKB-KW"/>
</dbReference>
<dbReference type="EMBL" id="JBJUIK010000016">
    <property type="protein sequence ID" value="KAL3500888.1"/>
    <property type="molecule type" value="Genomic_DNA"/>
</dbReference>
<keyword evidence="5" id="KW-0479">Metal-binding</keyword>
<evidence type="ECO:0000256" key="1">
    <source>
        <dbReference type="ARBA" id="ARBA00004370"/>
    </source>
</evidence>
<evidence type="ECO:0000256" key="9">
    <source>
        <dbReference type="ARBA" id="ARBA00023033"/>
    </source>
</evidence>
<comment type="caution">
    <text evidence="12">The sequence shown here is derived from an EMBL/GenBank/DDBJ whole genome shotgun (WGS) entry which is preliminary data.</text>
</comment>
<evidence type="ECO:0000256" key="4">
    <source>
        <dbReference type="ARBA" id="ARBA00022692"/>
    </source>
</evidence>
<evidence type="ECO:0000313" key="13">
    <source>
        <dbReference type="Proteomes" id="UP001630127"/>
    </source>
</evidence>
<evidence type="ECO:0000313" key="12">
    <source>
        <dbReference type="EMBL" id="KAL3500888.1"/>
    </source>
</evidence>
<accession>A0ABD2Y137</accession>
<feature type="chain" id="PRO_5044808033" description="Premnaspirodiene oxygenase-like" evidence="11">
    <location>
        <begin position="27"/>
        <end position="355"/>
    </location>
</feature>
<keyword evidence="11" id="KW-0732">Signal</keyword>
<keyword evidence="8" id="KW-0408">Iron</keyword>
<keyword evidence="3" id="KW-0349">Heme</keyword>
<name>A0ABD2Y137_9GENT</name>
<evidence type="ECO:0000256" key="10">
    <source>
        <dbReference type="ARBA" id="ARBA00023136"/>
    </source>
</evidence>
<evidence type="ECO:0000256" key="6">
    <source>
        <dbReference type="ARBA" id="ARBA00022989"/>
    </source>
</evidence>
<protein>
    <recommendedName>
        <fullName evidence="14">Premnaspirodiene oxygenase-like</fullName>
    </recommendedName>
</protein>
<feature type="signal peptide" evidence="11">
    <location>
        <begin position="1"/>
        <end position="26"/>
    </location>
</feature>
<evidence type="ECO:0000256" key="11">
    <source>
        <dbReference type="SAM" id="SignalP"/>
    </source>
</evidence>
<evidence type="ECO:0000256" key="7">
    <source>
        <dbReference type="ARBA" id="ARBA00023002"/>
    </source>
</evidence>
<proteinExistence type="inferred from homology"/>
<dbReference type="Gene3D" id="1.10.630.10">
    <property type="entry name" value="Cytochrome P450"/>
    <property type="match status" value="1"/>
</dbReference>
<reference evidence="12 13" key="1">
    <citation type="submission" date="2024-11" db="EMBL/GenBank/DDBJ databases">
        <title>A near-complete genome assembly of Cinchona calisaya.</title>
        <authorList>
            <person name="Lian D.C."/>
            <person name="Zhao X.W."/>
            <person name="Wei L."/>
        </authorList>
    </citation>
    <scope>NUCLEOTIDE SEQUENCE [LARGE SCALE GENOMIC DNA]</scope>
    <source>
        <tissue evidence="12">Nenye</tissue>
    </source>
</reference>
<dbReference type="InterPro" id="IPR001128">
    <property type="entry name" value="Cyt_P450"/>
</dbReference>
<keyword evidence="10" id="KW-0472">Membrane</keyword>
<comment type="similarity">
    <text evidence="2">Belongs to the cytochrome P450 family.</text>
</comment>
<keyword evidence="6" id="KW-1133">Transmembrane helix</keyword>
<dbReference type="AlphaFoldDB" id="A0ABD2Y137"/>
<keyword evidence="13" id="KW-1185">Reference proteome</keyword>
<gene>
    <name evidence="12" type="ORF">ACH5RR_039981</name>
</gene>
<evidence type="ECO:0000256" key="3">
    <source>
        <dbReference type="ARBA" id="ARBA00022617"/>
    </source>
</evidence>
<dbReference type="PANTHER" id="PTHR47955:SF9">
    <property type="entry name" value="PREMNASPIRODIENE OXYGENASE-LIKE"/>
    <property type="match status" value="1"/>
</dbReference>
<dbReference type="SUPFAM" id="SSF48264">
    <property type="entry name" value="Cytochrome P450"/>
    <property type="match status" value="1"/>
</dbReference>
<keyword evidence="4" id="KW-0812">Transmembrane</keyword>
<dbReference type="PANTHER" id="PTHR47955">
    <property type="entry name" value="CYTOCHROME P450 FAMILY 71 PROTEIN"/>
    <property type="match status" value="1"/>
</dbReference>
<evidence type="ECO:0000256" key="2">
    <source>
        <dbReference type="ARBA" id="ARBA00010617"/>
    </source>
</evidence>